<dbReference type="GO" id="GO:0016491">
    <property type="term" value="F:oxidoreductase activity"/>
    <property type="evidence" value="ECO:0007669"/>
    <property type="project" value="InterPro"/>
</dbReference>
<comment type="subunit">
    <text evidence="1">Homotetramer.</text>
</comment>
<feature type="domain" description="NADPH-dependent FMN reductase-like" evidence="7">
    <location>
        <begin position="2"/>
        <end position="106"/>
    </location>
</feature>
<evidence type="ECO:0000313" key="9">
    <source>
        <dbReference type="Proteomes" id="UP000240400"/>
    </source>
</evidence>
<reference evidence="8 9" key="1">
    <citation type="journal article" date="2016" name="Front. Microbiol.">
        <title>Comprehensive Phylogenetic Analysis of Bovine Non-aureus Staphylococci Species Based on Whole-Genome Sequencing.</title>
        <authorList>
            <person name="Naushad S."/>
            <person name="Barkema H.W."/>
            <person name="Luby C."/>
            <person name="Condas L.A."/>
            <person name="Nobrega D.B."/>
            <person name="Carson D.A."/>
            <person name="De Buck J."/>
        </authorList>
    </citation>
    <scope>NUCLEOTIDE SEQUENCE [LARGE SCALE GENOMIC DNA]</scope>
    <source>
        <strain evidence="8 9">SNUC 4337</strain>
    </source>
</reference>
<dbReference type="EMBL" id="PZHR01000017">
    <property type="protein sequence ID" value="PTK59658.1"/>
    <property type="molecule type" value="Genomic_DNA"/>
</dbReference>
<dbReference type="OrthoDB" id="9805976at2"/>
<evidence type="ECO:0000256" key="3">
    <source>
        <dbReference type="ARBA" id="ARBA00022630"/>
    </source>
</evidence>
<evidence type="ECO:0000256" key="2">
    <source>
        <dbReference type="ARBA" id="ARBA00016393"/>
    </source>
</evidence>
<evidence type="ECO:0000256" key="4">
    <source>
        <dbReference type="ARBA" id="ARBA00022643"/>
    </source>
</evidence>
<dbReference type="Pfam" id="PF03358">
    <property type="entry name" value="FMN_red"/>
    <property type="match status" value="1"/>
</dbReference>
<dbReference type="PANTHER" id="PTHR43278:SF4">
    <property type="entry name" value="NAD(P)H-DEPENDENT FMN-CONTAINING OXIDOREDUCTASE YWQN-RELATED"/>
    <property type="match status" value="1"/>
</dbReference>
<organism evidence="8 9">
    <name type="scientific">Staphylococcus nepalensis</name>
    <dbReference type="NCBI Taxonomy" id="214473"/>
    <lineage>
        <taxon>Bacteria</taxon>
        <taxon>Bacillati</taxon>
        <taxon>Bacillota</taxon>
        <taxon>Bacilli</taxon>
        <taxon>Bacillales</taxon>
        <taxon>Staphylococcaceae</taxon>
        <taxon>Staphylococcus</taxon>
    </lineage>
</organism>
<keyword evidence="3" id="KW-0285">Flavoprotein</keyword>
<protein>
    <recommendedName>
        <fullName evidence="2">FMN-dependent NADPH-azoreductase</fullName>
    </recommendedName>
    <alternativeName>
        <fullName evidence="6">NADPH-dependent flavo-azoreductase</fullName>
    </alternativeName>
    <alternativeName>
        <fullName evidence="5">NADPH-flavin azoreductase</fullName>
    </alternativeName>
</protein>
<name>A0A2T4SBR5_9STAP</name>
<dbReference type="InterPro" id="IPR029039">
    <property type="entry name" value="Flavoprotein-like_sf"/>
</dbReference>
<dbReference type="Proteomes" id="UP000240400">
    <property type="component" value="Unassembled WGS sequence"/>
</dbReference>
<evidence type="ECO:0000313" key="8">
    <source>
        <dbReference type="EMBL" id="PTK59658.1"/>
    </source>
</evidence>
<evidence type="ECO:0000256" key="6">
    <source>
        <dbReference type="ARBA" id="ARBA00032807"/>
    </source>
</evidence>
<dbReference type="PANTHER" id="PTHR43278">
    <property type="entry name" value="NAD(P)H-DEPENDENT FMN-CONTAINING OXIDOREDUCTASE YWQN-RELATED"/>
    <property type="match status" value="1"/>
</dbReference>
<sequence>MITVLFGGSRPEGNTAQLTKMALKGHDYEWFDLTQYRLNPVRDVRHDGSVITVYEDDYKKIIDKVLASDTVIFASPVYWYSLSASLKVFIDHWSETLMDPDYRDFKTKMSEKDFRLIIVGGDFPKVKAKPCITQMKYSLEFLGGTLSGYIIGTAEKPGDIKKDSYALDRAQEWQETLSRNE</sequence>
<accession>A0A2T4SBR5</accession>
<proteinExistence type="predicted"/>
<evidence type="ECO:0000259" key="7">
    <source>
        <dbReference type="Pfam" id="PF03358"/>
    </source>
</evidence>
<evidence type="ECO:0000256" key="5">
    <source>
        <dbReference type="ARBA" id="ARBA00031831"/>
    </source>
</evidence>
<dbReference type="RefSeq" id="WP_107644099.1">
    <property type="nucleotide sequence ID" value="NZ_PZHR01000017.1"/>
</dbReference>
<dbReference type="InterPro" id="IPR005025">
    <property type="entry name" value="FMN_Rdtase-like_dom"/>
</dbReference>
<keyword evidence="4" id="KW-0288">FMN</keyword>
<comment type="caution">
    <text evidence="8">The sequence shown here is derived from an EMBL/GenBank/DDBJ whole genome shotgun (WGS) entry which is preliminary data.</text>
</comment>
<dbReference type="InterPro" id="IPR051796">
    <property type="entry name" value="ISF_SsuE-like"/>
</dbReference>
<evidence type="ECO:0000256" key="1">
    <source>
        <dbReference type="ARBA" id="ARBA00011881"/>
    </source>
</evidence>
<dbReference type="SUPFAM" id="SSF52218">
    <property type="entry name" value="Flavoproteins"/>
    <property type="match status" value="1"/>
</dbReference>
<gene>
    <name evidence="8" type="ORF">BUZ61_04775</name>
</gene>
<dbReference type="AlphaFoldDB" id="A0A2T4SBR5"/>
<dbReference type="Gene3D" id="3.40.50.360">
    <property type="match status" value="1"/>
</dbReference>